<dbReference type="OrthoDB" id="4588380at2759"/>
<protein>
    <submittedName>
        <fullName evidence="2">Uncharacterized protein</fullName>
    </submittedName>
</protein>
<sequence>MQVLNESLRLSILYFLLVFLTGFLFGSARVPFLQPAMGARVVEILETPIMLLVIWQAAQLTVWQLEVAATDFITPILVGALSMLWLAAVEFSGLSIGEGGWWNGFKVHIVHKDPLLGSMYALVILAYAAMPFYVWSGQKQQIDQALLDISAESKRIGESDDYCTR</sequence>
<dbReference type="HOGENOM" id="CLU_117273_0_0_1"/>
<evidence type="ECO:0000313" key="3">
    <source>
        <dbReference type="Proteomes" id="UP000019484"/>
    </source>
</evidence>
<evidence type="ECO:0000256" key="1">
    <source>
        <dbReference type="SAM" id="Phobius"/>
    </source>
</evidence>
<gene>
    <name evidence="2" type="ORF">A1O1_05321</name>
</gene>
<dbReference type="RefSeq" id="XP_007724397.1">
    <property type="nucleotide sequence ID" value="XM_007726207.1"/>
</dbReference>
<keyword evidence="1" id="KW-0812">Transmembrane</keyword>
<feature type="transmembrane region" description="Helical" evidence="1">
    <location>
        <begin position="72"/>
        <end position="96"/>
    </location>
</feature>
<reference evidence="2 3" key="1">
    <citation type="submission" date="2013-03" db="EMBL/GenBank/DDBJ databases">
        <title>The Genome Sequence of Capronia coronata CBS 617.96.</title>
        <authorList>
            <consortium name="The Broad Institute Genomics Platform"/>
            <person name="Cuomo C."/>
            <person name="de Hoog S."/>
            <person name="Gorbushina A."/>
            <person name="Walker B."/>
            <person name="Young S.K."/>
            <person name="Zeng Q."/>
            <person name="Gargeya S."/>
            <person name="Fitzgerald M."/>
            <person name="Haas B."/>
            <person name="Abouelleil A."/>
            <person name="Allen A.W."/>
            <person name="Alvarado L."/>
            <person name="Arachchi H.M."/>
            <person name="Berlin A.M."/>
            <person name="Chapman S.B."/>
            <person name="Gainer-Dewar J."/>
            <person name="Goldberg J."/>
            <person name="Griggs A."/>
            <person name="Gujja S."/>
            <person name="Hansen M."/>
            <person name="Howarth C."/>
            <person name="Imamovic A."/>
            <person name="Ireland A."/>
            <person name="Larimer J."/>
            <person name="McCowan C."/>
            <person name="Murphy C."/>
            <person name="Pearson M."/>
            <person name="Poon T.W."/>
            <person name="Priest M."/>
            <person name="Roberts A."/>
            <person name="Saif S."/>
            <person name="Shea T."/>
            <person name="Sisk P."/>
            <person name="Sykes S."/>
            <person name="Wortman J."/>
            <person name="Nusbaum C."/>
            <person name="Birren B."/>
        </authorList>
    </citation>
    <scope>NUCLEOTIDE SEQUENCE [LARGE SCALE GENOMIC DNA]</scope>
    <source>
        <strain evidence="2 3">CBS 617.96</strain>
    </source>
</reference>
<keyword evidence="1" id="KW-1133">Transmembrane helix</keyword>
<keyword evidence="1" id="KW-0472">Membrane</keyword>
<dbReference type="AlphaFoldDB" id="W9YGM2"/>
<feature type="transmembrane region" description="Helical" evidence="1">
    <location>
        <begin position="12"/>
        <end position="32"/>
    </location>
</feature>
<dbReference type="GeneID" id="19160196"/>
<feature type="transmembrane region" description="Helical" evidence="1">
    <location>
        <begin position="116"/>
        <end position="135"/>
    </location>
</feature>
<proteinExistence type="predicted"/>
<comment type="caution">
    <text evidence="2">The sequence shown here is derived from an EMBL/GenBank/DDBJ whole genome shotgun (WGS) entry which is preliminary data.</text>
</comment>
<accession>W9YGM2</accession>
<keyword evidence="3" id="KW-1185">Reference proteome</keyword>
<evidence type="ECO:0000313" key="2">
    <source>
        <dbReference type="EMBL" id="EXJ88391.1"/>
    </source>
</evidence>
<dbReference type="EMBL" id="AMWN01000004">
    <property type="protein sequence ID" value="EXJ88391.1"/>
    <property type="molecule type" value="Genomic_DNA"/>
</dbReference>
<name>W9YGM2_9EURO</name>
<dbReference type="Proteomes" id="UP000019484">
    <property type="component" value="Unassembled WGS sequence"/>
</dbReference>
<organism evidence="2 3">
    <name type="scientific">Capronia coronata CBS 617.96</name>
    <dbReference type="NCBI Taxonomy" id="1182541"/>
    <lineage>
        <taxon>Eukaryota</taxon>
        <taxon>Fungi</taxon>
        <taxon>Dikarya</taxon>
        <taxon>Ascomycota</taxon>
        <taxon>Pezizomycotina</taxon>
        <taxon>Eurotiomycetes</taxon>
        <taxon>Chaetothyriomycetidae</taxon>
        <taxon>Chaetothyriales</taxon>
        <taxon>Herpotrichiellaceae</taxon>
        <taxon>Capronia</taxon>
    </lineage>
</organism>